<dbReference type="InterPro" id="IPR008972">
    <property type="entry name" value="Cupredoxin"/>
</dbReference>
<evidence type="ECO:0000256" key="4">
    <source>
        <dbReference type="ARBA" id="ARBA00022982"/>
    </source>
</evidence>
<organism evidence="10 11">
    <name type="scientific">Aureliella helgolandensis</name>
    <dbReference type="NCBI Taxonomy" id="2527968"/>
    <lineage>
        <taxon>Bacteria</taxon>
        <taxon>Pseudomonadati</taxon>
        <taxon>Planctomycetota</taxon>
        <taxon>Planctomycetia</taxon>
        <taxon>Pirellulales</taxon>
        <taxon>Pirellulaceae</taxon>
        <taxon>Aureliella</taxon>
    </lineage>
</organism>
<evidence type="ECO:0000256" key="7">
    <source>
        <dbReference type="PROSITE-ProRule" id="PRU00433"/>
    </source>
</evidence>
<feature type="signal peptide" evidence="8">
    <location>
        <begin position="1"/>
        <end position="23"/>
    </location>
</feature>
<dbReference type="PANTHER" id="PTHR33546:SF1">
    <property type="entry name" value="LARGE, MULTIFUNCTIONAL SECRETED PROTEIN"/>
    <property type="match status" value="1"/>
</dbReference>
<dbReference type="Pfam" id="PF00127">
    <property type="entry name" value="Copper-bind"/>
    <property type="match status" value="1"/>
</dbReference>
<dbReference type="NCBIfam" id="TIGR02603">
    <property type="entry name" value="CxxCH_TIGR02603"/>
    <property type="match status" value="1"/>
</dbReference>
<reference evidence="10 11" key="1">
    <citation type="submission" date="2019-02" db="EMBL/GenBank/DDBJ databases">
        <title>Deep-cultivation of Planctomycetes and their phenomic and genomic characterization uncovers novel biology.</title>
        <authorList>
            <person name="Wiegand S."/>
            <person name="Jogler M."/>
            <person name="Boedeker C."/>
            <person name="Pinto D."/>
            <person name="Vollmers J."/>
            <person name="Rivas-Marin E."/>
            <person name="Kohn T."/>
            <person name="Peeters S.H."/>
            <person name="Heuer A."/>
            <person name="Rast P."/>
            <person name="Oberbeckmann S."/>
            <person name="Bunk B."/>
            <person name="Jeske O."/>
            <person name="Meyerdierks A."/>
            <person name="Storesund J.E."/>
            <person name="Kallscheuer N."/>
            <person name="Luecker S."/>
            <person name="Lage O.M."/>
            <person name="Pohl T."/>
            <person name="Merkel B.J."/>
            <person name="Hornburger P."/>
            <person name="Mueller R.-W."/>
            <person name="Bruemmer F."/>
            <person name="Labrenz M."/>
            <person name="Spormann A.M."/>
            <person name="Op den Camp H."/>
            <person name="Overmann J."/>
            <person name="Amann R."/>
            <person name="Jetten M.S.M."/>
            <person name="Mascher T."/>
            <person name="Medema M.H."/>
            <person name="Devos D.P."/>
            <person name="Kaster A.-K."/>
            <person name="Ovreas L."/>
            <person name="Rohde M."/>
            <person name="Galperin M.Y."/>
            <person name="Jogler C."/>
        </authorList>
    </citation>
    <scope>NUCLEOTIDE SEQUENCE [LARGE SCALE GENOMIC DNA]</scope>
    <source>
        <strain evidence="10 11">Q31a</strain>
    </source>
</reference>
<keyword evidence="6" id="KW-0186">Copper</keyword>
<gene>
    <name evidence="10" type="ORF">Q31a_17750</name>
</gene>
<name>A0A518G4F1_9BACT</name>
<dbReference type="InterPro" id="IPR013427">
    <property type="entry name" value="Haem-bd_dom_put"/>
</dbReference>
<dbReference type="PROSITE" id="PS51007">
    <property type="entry name" value="CYTC"/>
    <property type="match status" value="1"/>
</dbReference>
<proteinExistence type="predicted"/>
<evidence type="ECO:0000256" key="3">
    <source>
        <dbReference type="ARBA" id="ARBA00022723"/>
    </source>
</evidence>
<dbReference type="InterPro" id="IPR000923">
    <property type="entry name" value="BlueCu_1"/>
</dbReference>
<dbReference type="Gene3D" id="2.60.40.420">
    <property type="entry name" value="Cupredoxins - blue copper proteins"/>
    <property type="match status" value="1"/>
</dbReference>
<dbReference type="SUPFAM" id="SSF46626">
    <property type="entry name" value="Cytochrome c"/>
    <property type="match status" value="1"/>
</dbReference>
<dbReference type="SUPFAM" id="SSF49503">
    <property type="entry name" value="Cupredoxins"/>
    <property type="match status" value="1"/>
</dbReference>
<evidence type="ECO:0000313" key="10">
    <source>
        <dbReference type="EMBL" id="QDV23476.1"/>
    </source>
</evidence>
<dbReference type="GO" id="GO:0020037">
    <property type="term" value="F:heme binding"/>
    <property type="evidence" value="ECO:0007669"/>
    <property type="project" value="InterPro"/>
</dbReference>
<evidence type="ECO:0000256" key="1">
    <source>
        <dbReference type="ARBA" id="ARBA00022448"/>
    </source>
</evidence>
<dbReference type="OrthoDB" id="9814063at2"/>
<evidence type="ECO:0000256" key="8">
    <source>
        <dbReference type="SAM" id="SignalP"/>
    </source>
</evidence>
<feature type="domain" description="Cytochrome c" evidence="9">
    <location>
        <begin position="508"/>
        <end position="648"/>
    </location>
</feature>
<dbReference type="CDD" id="cd04233">
    <property type="entry name" value="Auracyanin"/>
    <property type="match status" value="1"/>
</dbReference>
<sequence precursor="true">MKNLVHLICVIGLLFCLSTSVWAQHDHGHAGTEAVEVPKVFLDKSPRIVEYQLKRLSNAQLLLIETQTDDGKYAPVYSAILSREGMSPADREQALAGLVAINQTTSITELVKVLLAVPANNEAGGRIIKGIAKILFEQPASDLAQESDVIGQLTDSPNPLLPPIGYAAMILGADQRLPSDSPGTATPPAAWEYALSREQVIPWLKSIALVPNGDLRLPMHEQVMQLTDVSQPIEVRLAAVTALSAIAIQQENTFASVADLVVIPELQDAAIRTLLSVPREHRAAGTSLQLIEWLVDHAEQTPPADRTGTAFLDALELVDQLLGQVPTASAKPFRERLRETVVRVVRIHTVEEEMRYDIEYFAVEAGRPVQLVLINEDLMPHNVVITAPGALKEVADAALLAGPDGGRDGKQYVPDRPDVLFATNMVGARESERLTFTAPEVPGEYPFVCTFPNHWMRMYGVMVVVADLDAWQRDPVVPKDPIGSNRSFVQSWKMSDFNDSLAKGLEGRSPAIGERLFVEATCALCHKAGGHTVGNVGPELNQLFAKWKGDSRAILQEIIDPSHRIDENYAVHQILTIDGDALSGLIVQSDKDTISILQNPDAKEPTVINRDDIDEMVKTSVSMMPKSLLDRFSRDEVYEIMAYLKSIQVP</sequence>
<dbReference type="Gene3D" id="1.10.760.10">
    <property type="entry name" value="Cytochrome c-like domain"/>
    <property type="match status" value="1"/>
</dbReference>
<dbReference type="Proteomes" id="UP000318017">
    <property type="component" value="Chromosome"/>
</dbReference>
<feature type="chain" id="PRO_5021734961" evidence="8">
    <location>
        <begin position="24"/>
        <end position="650"/>
    </location>
</feature>
<evidence type="ECO:0000256" key="2">
    <source>
        <dbReference type="ARBA" id="ARBA00022617"/>
    </source>
</evidence>
<evidence type="ECO:0000256" key="5">
    <source>
        <dbReference type="ARBA" id="ARBA00023004"/>
    </source>
</evidence>
<accession>A0A518G4F1</accession>
<dbReference type="InterPro" id="IPR036909">
    <property type="entry name" value="Cyt_c-like_dom_sf"/>
</dbReference>
<evidence type="ECO:0000313" key="11">
    <source>
        <dbReference type="Proteomes" id="UP000318017"/>
    </source>
</evidence>
<dbReference type="PANTHER" id="PTHR33546">
    <property type="entry name" value="LARGE, MULTIFUNCTIONAL SECRETED PROTEIN-RELATED"/>
    <property type="match status" value="1"/>
</dbReference>
<keyword evidence="3 7" id="KW-0479">Metal-binding</keyword>
<dbReference type="RefSeq" id="WP_145076446.1">
    <property type="nucleotide sequence ID" value="NZ_CP036298.1"/>
</dbReference>
<dbReference type="AlphaFoldDB" id="A0A518G4F1"/>
<dbReference type="InterPro" id="IPR028871">
    <property type="entry name" value="BlueCu_1_BS"/>
</dbReference>
<keyword evidence="2 7" id="KW-0349">Heme</keyword>
<dbReference type="PROSITE" id="PS00196">
    <property type="entry name" value="COPPER_BLUE"/>
    <property type="match status" value="1"/>
</dbReference>
<evidence type="ECO:0000256" key="6">
    <source>
        <dbReference type="ARBA" id="ARBA00023008"/>
    </source>
</evidence>
<dbReference type="GO" id="GO:0005507">
    <property type="term" value="F:copper ion binding"/>
    <property type="evidence" value="ECO:0007669"/>
    <property type="project" value="InterPro"/>
</dbReference>
<dbReference type="GO" id="GO:0009055">
    <property type="term" value="F:electron transfer activity"/>
    <property type="evidence" value="ECO:0007669"/>
    <property type="project" value="InterPro"/>
</dbReference>
<keyword evidence="5 7" id="KW-0408">Iron</keyword>
<keyword evidence="4" id="KW-0249">Electron transport</keyword>
<protein>
    <submittedName>
        <fullName evidence="10">Auracyanin-B</fullName>
    </submittedName>
</protein>
<dbReference type="KEGG" id="ahel:Q31a_17750"/>
<keyword evidence="8" id="KW-0732">Signal</keyword>
<evidence type="ECO:0000259" key="9">
    <source>
        <dbReference type="PROSITE" id="PS51007"/>
    </source>
</evidence>
<keyword evidence="11" id="KW-1185">Reference proteome</keyword>
<dbReference type="InterPro" id="IPR009056">
    <property type="entry name" value="Cyt_c-like_dom"/>
</dbReference>
<keyword evidence="1" id="KW-0813">Transport</keyword>
<dbReference type="Pfam" id="PF00034">
    <property type="entry name" value="Cytochrom_C"/>
    <property type="match status" value="1"/>
</dbReference>
<dbReference type="EMBL" id="CP036298">
    <property type="protein sequence ID" value="QDV23476.1"/>
    <property type="molecule type" value="Genomic_DNA"/>
</dbReference>